<evidence type="ECO:0000256" key="2">
    <source>
        <dbReference type="ARBA" id="ARBA00011900"/>
    </source>
</evidence>
<dbReference type="InterPro" id="IPR044946">
    <property type="entry name" value="Restrct_endonuc_typeI_TRD_sf"/>
</dbReference>
<organismHost>
    <name type="scientific">Pyramimonas plurioculata</name>
    <dbReference type="NCBI Taxonomy" id="36893"/>
</organismHost>
<evidence type="ECO:0000256" key="8">
    <source>
        <dbReference type="ARBA" id="ARBA00047942"/>
    </source>
</evidence>
<dbReference type="Pfam" id="PF02384">
    <property type="entry name" value="N6_Mtase"/>
    <property type="match status" value="1"/>
</dbReference>
<keyword evidence="3" id="KW-0489">Methyltransferase</keyword>
<dbReference type="Gene3D" id="3.40.50.150">
    <property type="entry name" value="Vaccinia Virus protein VP39"/>
    <property type="match status" value="1"/>
</dbReference>
<dbReference type="GO" id="GO:0032259">
    <property type="term" value="P:methylation"/>
    <property type="evidence" value="ECO:0007669"/>
    <property type="project" value="UniProtKB-KW"/>
</dbReference>
<gene>
    <name evidence="12" type="ORF">HWQ62_00209</name>
</gene>
<dbReference type="CDD" id="cd17291">
    <property type="entry name" value="RMtype1_S_MgeORF438P-TRD-CR_like"/>
    <property type="match status" value="1"/>
</dbReference>
<comment type="catalytic activity">
    <reaction evidence="8">
        <text>a 2'-deoxyadenosine in DNA + S-adenosyl-L-methionine = an N(6)-methyl-2'-deoxyadenosine in DNA + S-adenosyl-L-homocysteine + H(+)</text>
        <dbReference type="Rhea" id="RHEA:15197"/>
        <dbReference type="Rhea" id="RHEA-COMP:12418"/>
        <dbReference type="Rhea" id="RHEA-COMP:12419"/>
        <dbReference type="ChEBI" id="CHEBI:15378"/>
        <dbReference type="ChEBI" id="CHEBI:57856"/>
        <dbReference type="ChEBI" id="CHEBI:59789"/>
        <dbReference type="ChEBI" id="CHEBI:90615"/>
        <dbReference type="ChEBI" id="CHEBI:90616"/>
        <dbReference type="EC" id="2.1.1.72"/>
    </reaction>
</comment>
<dbReference type="Gene3D" id="1.20.1260.30">
    <property type="match status" value="1"/>
</dbReference>
<proteinExistence type="inferred from homology"/>
<feature type="domain" description="Type I restriction modification DNA specificity" evidence="10">
    <location>
        <begin position="641"/>
        <end position="795"/>
    </location>
</feature>
<keyword evidence="6" id="KW-0680">Restriction system</keyword>
<evidence type="ECO:0000256" key="4">
    <source>
        <dbReference type="ARBA" id="ARBA00022679"/>
    </source>
</evidence>
<evidence type="ECO:0000256" key="5">
    <source>
        <dbReference type="ARBA" id="ARBA00022691"/>
    </source>
</evidence>
<evidence type="ECO:0000256" key="3">
    <source>
        <dbReference type="ARBA" id="ARBA00022603"/>
    </source>
</evidence>
<dbReference type="SUPFAM" id="SSF116734">
    <property type="entry name" value="DNA methylase specificity domain"/>
    <property type="match status" value="2"/>
</dbReference>
<keyword evidence="9" id="KW-0175">Coiled coil</keyword>
<protein>
    <recommendedName>
        <fullName evidence="2">site-specific DNA-methyltransferase (adenine-specific)</fullName>
        <ecNumber evidence="2">2.1.1.72</ecNumber>
    </recommendedName>
</protein>
<name>A0A7M3UNR7_POV01</name>
<evidence type="ECO:0000259" key="10">
    <source>
        <dbReference type="Pfam" id="PF01420"/>
    </source>
</evidence>
<reference evidence="12" key="1">
    <citation type="submission" date="2020-06" db="EMBL/GenBank/DDBJ databases">
        <title>Lateral gene transfer of anion-conducting channel rhodopsins between green algae and giant viruses.</title>
        <authorList>
            <person name="Rozenberg A."/>
            <person name="Oppermann J."/>
            <person name="Wietek J."/>
            <person name="Fernandez Lahore R.G."/>
            <person name="Sandaa R.-A."/>
            <person name="Bratbak G."/>
            <person name="Hegemann P."/>
            <person name="Beja O."/>
        </authorList>
    </citation>
    <scope>NUCLEOTIDE SEQUENCE</scope>
    <source>
        <strain evidence="12">01B</strain>
    </source>
</reference>
<comment type="similarity">
    <text evidence="1">Belongs to the type-I restriction system S methylase family.</text>
</comment>
<organism evidence="12">
    <name type="scientific">Pyramimonas orientalis virus</name>
    <name type="common">PoV01</name>
    <dbReference type="NCBI Taxonomy" id="455367"/>
    <lineage>
        <taxon>Viruses</taxon>
        <taxon>Varidnaviria</taxon>
        <taxon>Bamfordvirae</taxon>
        <taxon>Nucleocytoviricota</taxon>
        <taxon>Megaviricetes</taxon>
        <taxon>Imitervirales</taxon>
        <taxon>Allomimiviridae</taxon>
        <taxon>Heliosvirus</taxon>
        <taxon>Heliosvirus raunefjordenense</taxon>
    </lineage>
</organism>
<dbReference type="SUPFAM" id="SSF53335">
    <property type="entry name" value="S-adenosyl-L-methionine-dependent methyltransferases"/>
    <property type="match status" value="1"/>
</dbReference>
<dbReference type="GO" id="GO:0009307">
    <property type="term" value="P:DNA restriction-modification system"/>
    <property type="evidence" value="ECO:0007669"/>
    <property type="project" value="UniProtKB-KW"/>
</dbReference>
<evidence type="ECO:0000256" key="7">
    <source>
        <dbReference type="ARBA" id="ARBA00023125"/>
    </source>
</evidence>
<keyword evidence="7" id="KW-0238">DNA-binding</keyword>
<accession>A0A7M3UNR7</accession>
<feature type="domain" description="Type I restriction modification DNA specificity" evidence="10">
    <location>
        <begin position="469"/>
        <end position="626"/>
    </location>
</feature>
<dbReference type="EC" id="2.1.1.72" evidence="2"/>
<dbReference type="InterPro" id="IPR000055">
    <property type="entry name" value="Restrct_endonuc_typeI_TRD"/>
</dbReference>
<dbReference type="GO" id="GO:0003677">
    <property type="term" value="F:DNA binding"/>
    <property type="evidence" value="ECO:0007669"/>
    <property type="project" value="UniProtKB-KW"/>
</dbReference>
<evidence type="ECO:0000256" key="6">
    <source>
        <dbReference type="ARBA" id="ARBA00022747"/>
    </source>
</evidence>
<dbReference type="InterPro" id="IPR029063">
    <property type="entry name" value="SAM-dependent_MTases_sf"/>
</dbReference>
<evidence type="ECO:0000256" key="9">
    <source>
        <dbReference type="SAM" id="Coils"/>
    </source>
</evidence>
<dbReference type="EMBL" id="MT663535">
    <property type="protein sequence ID" value="QOI90346.1"/>
    <property type="molecule type" value="Genomic_DNA"/>
</dbReference>
<dbReference type="Pfam" id="PF01420">
    <property type="entry name" value="Methylase_S"/>
    <property type="match status" value="2"/>
</dbReference>
<sequence length="810" mass="92654">MDSSNKKAIFINICKQCLDIFRDREGFTGGKALKNLSYFITLKLLEKQFDESIDIDNFKYDIDENIQNIEEFKTSLLKNVRFSNLSSVKADDITTVMVDVWDNILSQHPSTRNIFVPGKFFDAEHQSTYKSIVDKLNTFDLDDDDDFDVLGGAYEEVIKHIMVGKTLGQYFTQSIVKNLMVKLIKPKVFADGTIETCVDPTMGTAGFLTTYLKYIKKRAIKDNIELDWDFIKTNGVYGKEIETDTFQLAVSNMLISTGHMFEHLEKGDSIRDPIVQKFDNVLANPPFGIKGLKYDEFRSSLKNEYTPIKSNSAVSLFIQAIIYMLKVNGKCAVVLPNGQELFSKSNKNLIKIREFLVKTCDLKEIIYLPSKCFENTSIKTCVFYFIKKKEGNDVLTTSIKISSTTQKETSREYVMTSKHTTKQVCFYEYGEDNEKHLLVEVPIEKIIENKYSLHYSEYIERVNTLINKSIEIKTLGEVCEFLQKSKRQASYGNSSGKYPFYTSSNRLTKFCDDNDYNNECLIIGTGGCANIKYSSKFSCSTDNLILKKGTYSNMELKYVFYHLLFNIEKLEEGFIGVGLKHVSKTFVEKIEIPIPSIEVQQEIIKYLDFICEKSIKTSMDKIEELKQLNEYCLNNQTKYGENEVKTLGEVCKIRSGNHSTKKSDFKNGSYPVIGGGKSPIDSHDQFNCLENTILCASHGSAGYISIYPIKTFITMAFALIEDKEQINKPYLFYYLKYIEPTLIALGKGPAQPCIGMDKLKSVSIPIPSLERQEQINKYCEYNDNLIKQLENEIENNKEQAKLFINDIMKA</sequence>
<dbReference type="InterPro" id="IPR002052">
    <property type="entry name" value="DNA_methylase_N6_adenine_CS"/>
</dbReference>
<feature type="coiled-coil region" evidence="9">
    <location>
        <begin position="779"/>
        <end position="806"/>
    </location>
</feature>
<dbReference type="InterPro" id="IPR038333">
    <property type="entry name" value="T1MK-like_N_sf"/>
</dbReference>
<dbReference type="Gene3D" id="3.90.220.20">
    <property type="entry name" value="DNA methylase specificity domains"/>
    <property type="match status" value="2"/>
</dbReference>
<dbReference type="PRINTS" id="PR00507">
    <property type="entry name" value="N12N6MTFRASE"/>
</dbReference>
<dbReference type="PANTHER" id="PTHR42933">
    <property type="entry name" value="SLR6095 PROTEIN"/>
    <property type="match status" value="1"/>
</dbReference>
<keyword evidence="5" id="KW-0949">S-adenosyl-L-methionine</keyword>
<feature type="domain" description="DNA methylase adenine-specific" evidence="11">
    <location>
        <begin position="147"/>
        <end position="461"/>
    </location>
</feature>
<dbReference type="InterPro" id="IPR003356">
    <property type="entry name" value="DNA_methylase_A-5"/>
</dbReference>
<dbReference type="PROSITE" id="PS00092">
    <property type="entry name" value="N6_MTASE"/>
    <property type="match status" value="1"/>
</dbReference>
<evidence type="ECO:0000313" key="12">
    <source>
        <dbReference type="EMBL" id="QOI90346.1"/>
    </source>
</evidence>
<dbReference type="InterPro" id="IPR051537">
    <property type="entry name" value="DNA_Adenine_Mtase"/>
</dbReference>
<evidence type="ECO:0000259" key="11">
    <source>
        <dbReference type="Pfam" id="PF02384"/>
    </source>
</evidence>
<evidence type="ECO:0000256" key="1">
    <source>
        <dbReference type="ARBA" id="ARBA00010923"/>
    </source>
</evidence>
<dbReference type="GO" id="GO:0009007">
    <property type="term" value="F:site-specific DNA-methyltransferase (adenine-specific) activity"/>
    <property type="evidence" value="ECO:0007669"/>
    <property type="project" value="UniProtKB-EC"/>
</dbReference>
<dbReference type="GO" id="GO:0008170">
    <property type="term" value="F:N-methyltransferase activity"/>
    <property type="evidence" value="ECO:0007669"/>
    <property type="project" value="InterPro"/>
</dbReference>
<dbReference type="PANTHER" id="PTHR42933:SF4">
    <property type="entry name" value="TYPE I RESTRICTION ENZYME ECOKI METHYLASE SUBUNIT"/>
    <property type="match status" value="1"/>
</dbReference>
<keyword evidence="4" id="KW-0808">Transferase</keyword>